<keyword evidence="1" id="KW-0732">Signal</keyword>
<evidence type="ECO:0000313" key="3">
    <source>
        <dbReference type="Proteomes" id="UP000481327"/>
    </source>
</evidence>
<dbReference type="Proteomes" id="UP000481327">
    <property type="component" value="Unassembled WGS sequence"/>
</dbReference>
<keyword evidence="3" id="KW-1185">Reference proteome</keyword>
<sequence>MIGKMSMVAALAVAIGGLSAPLAAAPCKDAKGKFVKCPPVTTPVRCKDAKGKFTKCSAPGAVPIK</sequence>
<comment type="caution">
    <text evidence="2">The sequence shown here is derived from an EMBL/GenBank/DDBJ whole genome shotgun (WGS) entry which is preliminary data.</text>
</comment>
<organism evidence="2 3">
    <name type="scientific">Sandarakinorhabdus fusca</name>
    <dbReference type="NCBI Taxonomy" id="1439888"/>
    <lineage>
        <taxon>Bacteria</taxon>
        <taxon>Pseudomonadati</taxon>
        <taxon>Pseudomonadota</taxon>
        <taxon>Alphaproteobacteria</taxon>
        <taxon>Sphingomonadales</taxon>
        <taxon>Sphingosinicellaceae</taxon>
        <taxon>Sandarakinorhabdus</taxon>
    </lineage>
</organism>
<dbReference type="EMBL" id="WIOL01000007">
    <property type="protein sequence ID" value="MQT18493.1"/>
    <property type="molecule type" value="Genomic_DNA"/>
</dbReference>
<dbReference type="AlphaFoldDB" id="A0A7C9GRE4"/>
<reference evidence="2 3" key="1">
    <citation type="submission" date="2019-09" db="EMBL/GenBank/DDBJ databases">
        <title>Polymorphobacter sp. isolated from a lake in China.</title>
        <authorList>
            <person name="Liu Z."/>
        </authorList>
    </citation>
    <scope>NUCLEOTIDE SEQUENCE [LARGE SCALE GENOMIC DNA]</scope>
    <source>
        <strain evidence="2 3">D40P</strain>
    </source>
</reference>
<gene>
    <name evidence="2" type="ORF">F3168_14660</name>
</gene>
<dbReference type="RefSeq" id="WP_152578961.1">
    <property type="nucleotide sequence ID" value="NZ_JAATJI010000001.1"/>
</dbReference>
<evidence type="ECO:0000256" key="1">
    <source>
        <dbReference type="SAM" id="SignalP"/>
    </source>
</evidence>
<evidence type="ECO:0000313" key="2">
    <source>
        <dbReference type="EMBL" id="MQT18493.1"/>
    </source>
</evidence>
<protein>
    <submittedName>
        <fullName evidence="2">Uncharacterized protein</fullName>
    </submittedName>
</protein>
<dbReference type="OrthoDB" id="7281717at2"/>
<feature type="signal peptide" evidence="1">
    <location>
        <begin position="1"/>
        <end position="24"/>
    </location>
</feature>
<proteinExistence type="predicted"/>
<name>A0A7C9GRE4_9SPHN</name>
<feature type="chain" id="PRO_5028835189" evidence="1">
    <location>
        <begin position="25"/>
        <end position="65"/>
    </location>
</feature>
<accession>A0A7C9GRE4</accession>